<reference evidence="1 2" key="1">
    <citation type="journal article" date="2016" name="Sci. Rep.">
        <title>Draft genome sequencing and secretome analysis of fungal phytopathogen Ascochyta rabiei provides insight into the necrotrophic effector repertoire.</title>
        <authorList>
            <person name="Verma S."/>
            <person name="Gazara R.K."/>
            <person name="Nizam S."/>
            <person name="Parween S."/>
            <person name="Chattopadhyay D."/>
            <person name="Verma P.K."/>
        </authorList>
    </citation>
    <scope>NUCLEOTIDE SEQUENCE [LARGE SCALE GENOMIC DNA]</scope>
    <source>
        <strain evidence="1 2">ArDII</strain>
    </source>
</reference>
<dbReference type="EMBL" id="JYNV01000032">
    <property type="protein sequence ID" value="KZM28144.1"/>
    <property type="molecule type" value="Genomic_DNA"/>
</dbReference>
<dbReference type="STRING" id="5454.A0A163LUX9"/>
<keyword evidence="1" id="KW-0472">Membrane</keyword>
<dbReference type="OrthoDB" id="5430750at2759"/>
<accession>A0A163LUX9</accession>
<evidence type="ECO:0000313" key="2">
    <source>
        <dbReference type="Proteomes" id="UP000076837"/>
    </source>
</evidence>
<sequence>MDYIKATTSVPVDWQKDPYWRNRHLSPAQIQVYDVRLDESRYGSGSMLEMNEVFSSALLPDLEDKDRSASSIPSAEVTRAELGHLQKLADEFGWMNCLRSNKMQTPTSDPLDLRKCRWIHISSNYSDYLSGCLIALSDWSKEPQKIAAALHQLEHCVNQQERFSKHGRYFAPFFQRLTGSYDEDSSDNGGPMLLSVPFLDWTVEGETPPLRFQVDPREG</sequence>
<proteinExistence type="predicted"/>
<organism evidence="1 2">
    <name type="scientific">Didymella rabiei</name>
    <name type="common">Chickpea ascochyta blight fungus</name>
    <name type="synonym">Mycosphaerella rabiei</name>
    <dbReference type="NCBI Taxonomy" id="5454"/>
    <lineage>
        <taxon>Eukaryota</taxon>
        <taxon>Fungi</taxon>
        <taxon>Dikarya</taxon>
        <taxon>Ascomycota</taxon>
        <taxon>Pezizomycotina</taxon>
        <taxon>Dothideomycetes</taxon>
        <taxon>Pleosporomycetidae</taxon>
        <taxon>Pleosporales</taxon>
        <taxon>Pleosporineae</taxon>
        <taxon>Didymellaceae</taxon>
        <taxon>Ascochyta</taxon>
    </lineage>
</organism>
<protein>
    <submittedName>
        <fullName evidence="1">Metal ion transmembrane transporter</fullName>
    </submittedName>
</protein>
<name>A0A163LUX9_DIDRA</name>
<dbReference type="AlphaFoldDB" id="A0A163LUX9"/>
<comment type="caution">
    <text evidence="1">The sequence shown here is derived from an EMBL/GenBank/DDBJ whole genome shotgun (WGS) entry which is preliminary data.</text>
</comment>
<keyword evidence="1" id="KW-0812">Transmembrane</keyword>
<keyword evidence="2" id="KW-1185">Reference proteome</keyword>
<evidence type="ECO:0000313" key="1">
    <source>
        <dbReference type="EMBL" id="KZM28144.1"/>
    </source>
</evidence>
<dbReference type="Proteomes" id="UP000076837">
    <property type="component" value="Unassembled WGS sequence"/>
</dbReference>
<gene>
    <name evidence="1" type="ORF">ST47_g707</name>
</gene>